<proteinExistence type="predicted"/>
<evidence type="ECO:0000313" key="1">
    <source>
        <dbReference type="EMBL" id="AYV83274.1"/>
    </source>
</evidence>
<name>A0A3G5A9V8_9VIRU</name>
<protein>
    <submittedName>
        <fullName evidence="1">Uncharacterized protein</fullName>
    </submittedName>
</protein>
<dbReference type="EMBL" id="MK072387">
    <property type="protein sequence ID" value="AYV83274.1"/>
    <property type="molecule type" value="Genomic_DNA"/>
</dbReference>
<reference evidence="1" key="1">
    <citation type="submission" date="2018-10" db="EMBL/GenBank/DDBJ databases">
        <title>Hidden diversity of soil giant viruses.</title>
        <authorList>
            <person name="Schulz F."/>
            <person name="Alteio L."/>
            <person name="Goudeau D."/>
            <person name="Ryan E.M."/>
            <person name="Malmstrom R.R."/>
            <person name="Blanchard J."/>
            <person name="Woyke T."/>
        </authorList>
    </citation>
    <scope>NUCLEOTIDE SEQUENCE</scope>
    <source>
        <strain evidence="1">HYV1</strain>
    </source>
</reference>
<gene>
    <name evidence="1" type="ORF">Hyperionvirus5_80</name>
</gene>
<sequence length="139" mass="15756">MNSYTRCETGAKDSLDKLKAFGPRVTFVTSHPESVKDIITQKLAEFGLDGFEVWCTGDIPTGIFVKQKIGDLNGDRIAENFCWPQCLQSRGSPSNPIPEIQGITKHHPMKIYNNILVNQFFNKTHYIGGSINYYYCYIL</sequence>
<accession>A0A3G5A9V8</accession>
<organism evidence="1">
    <name type="scientific">Hyperionvirus sp</name>
    <dbReference type="NCBI Taxonomy" id="2487770"/>
    <lineage>
        <taxon>Viruses</taxon>
        <taxon>Varidnaviria</taxon>
        <taxon>Bamfordvirae</taxon>
        <taxon>Nucleocytoviricota</taxon>
        <taxon>Megaviricetes</taxon>
        <taxon>Imitervirales</taxon>
        <taxon>Mimiviridae</taxon>
        <taxon>Klosneuvirinae</taxon>
    </lineage>
</organism>